<dbReference type="EMBL" id="JALJOT010000002">
    <property type="protein sequence ID" value="KAK9917504.1"/>
    <property type="molecule type" value="Genomic_DNA"/>
</dbReference>
<accession>A0ABR2Z0S3</accession>
<name>A0ABR2Z0S3_9CHLO</name>
<keyword evidence="2" id="KW-1185">Reference proteome</keyword>
<organism evidence="1 2">
    <name type="scientific">Coccomyxa subellipsoidea</name>
    <dbReference type="NCBI Taxonomy" id="248742"/>
    <lineage>
        <taxon>Eukaryota</taxon>
        <taxon>Viridiplantae</taxon>
        <taxon>Chlorophyta</taxon>
        <taxon>core chlorophytes</taxon>
        <taxon>Trebouxiophyceae</taxon>
        <taxon>Trebouxiophyceae incertae sedis</taxon>
        <taxon>Coccomyxaceae</taxon>
        <taxon>Coccomyxa</taxon>
    </lineage>
</organism>
<reference evidence="1 2" key="1">
    <citation type="journal article" date="2024" name="Nat. Commun.">
        <title>Phylogenomics reveals the evolutionary origins of lichenization in chlorophyte algae.</title>
        <authorList>
            <person name="Puginier C."/>
            <person name="Libourel C."/>
            <person name="Otte J."/>
            <person name="Skaloud P."/>
            <person name="Haon M."/>
            <person name="Grisel S."/>
            <person name="Petersen M."/>
            <person name="Berrin J.G."/>
            <person name="Delaux P.M."/>
            <person name="Dal Grande F."/>
            <person name="Keller J."/>
        </authorList>
    </citation>
    <scope>NUCLEOTIDE SEQUENCE [LARGE SCALE GENOMIC DNA]</scope>
    <source>
        <strain evidence="1 2">SAG 216-7</strain>
    </source>
</reference>
<dbReference type="Gene3D" id="3.40.50.1820">
    <property type="entry name" value="alpha/beta hydrolase"/>
    <property type="match status" value="1"/>
</dbReference>
<evidence type="ECO:0000313" key="2">
    <source>
        <dbReference type="Proteomes" id="UP001491310"/>
    </source>
</evidence>
<sequence length="122" mass="13457">MGEETITFSVPGVAEKMSATLNRGAKDSHFGIILAHGAGGNSRSGHLPQIVEAFTKAGFWCLRFDCKPPILKKRVERFEALLNHAREQHAKGKYPVKKWIMSGHSMASSSEAPEATVEQYLF</sequence>
<evidence type="ECO:0000313" key="1">
    <source>
        <dbReference type="EMBL" id="KAK9917504.1"/>
    </source>
</evidence>
<evidence type="ECO:0008006" key="3">
    <source>
        <dbReference type="Google" id="ProtNLM"/>
    </source>
</evidence>
<comment type="caution">
    <text evidence="1">The sequence shown here is derived from an EMBL/GenBank/DDBJ whole genome shotgun (WGS) entry which is preliminary data.</text>
</comment>
<dbReference type="Proteomes" id="UP001491310">
    <property type="component" value="Unassembled WGS sequence"/>
</dbReference>
<dbReference type="InterPro" id="IPR029058">
    <property type="entry name" value="AB_hydrolase_fold"/>
</dbReference>
<gene>
    <name evidence="1" type="ORF">WJX75_005087</name>
</gene>
<dbReference type="SUPFAM" id="SSF53474">
    <property type="entry name" value="alpha/beta-Hydrolases"/>
    <property type="match status" value="1"/>
</dbReference>
<protein>
    <recommendedName>
        <fullName evidence="3">Serine aminopeptidase S33 domain-containing protein</fullName>
    </recommendedName>
</protein>
<proteinExistence type="predicted"/>